<comment type="subcellular location">
    <subcellularLocation>
        <location evidence="2">Cell membrane</location>
        <topology evidence="2">Multi-pass membrane protein</topology>
    </subcellularLocation>
</comment>
<keyword evidence="11 14" id="KW-1133">Transmembrane helix</keyword>
<dbReference type="STRING" id="1313296.SAMN05661091_4997"/>
<organism evidence="16 17">
    <name type="scientific">Paenibacillus uliginis N3/975</name>
    <dbReference type="NCBI Taxonomy" id="1313296"/>
    <lineage>
        <taxon>Bacteria</taxon>
        <taxon>Bacillati</taxon>
        <taxon>Bacillota</taxon>
        <taxon>Bacilli</taxon>
        <taxon>Bacillales</taxon>
        <taxon>Paenibacillaceae</taxon>
        <taxon>Paenibacillus</taxon>
    </lineage>
</organism>
<sequence length="477" mass="54260">MYVNRWLRKWIYAVSICLIIAIGCGAYILWGGKEDKTPTSYVINQVRIKVNDMMLFLEQHHQVIASDATIRETLRKMSETSGVNLLFSQLDGKVIFHSSPEELIQTIDLRNSLHYDLYLSRVDKDFFKIAFPVISQESQTQIGNAIFTVPADQVIYEPSDDLPLFPLILMISCVLIVFTLLWFLRKKINNDTIQPIQKLKYYSEAILKGDYEHKAEYGRMDEIGEVYAMFDQMRLEIMHLSKRRDEQDKAQKELVSNLSHDLKTPLTTVKAYLEAIRAGICPDMESVMEYIQVMQTNTQKMTALIDDLLLHALKELGQISVCPIEQYSKEILLNIIKPIAHSVRTAGITFIEPVEIPNALINVDANRLEQVISNLIANALKHTSPGDSIRIGIEQERDQLTVTIADTGQGILPQDMPFIFERYFKGQVDNLSVKQKNEGSGLGLSICKYIIEAHKGSISFKSRPGQGTTFYFSIPLC</sequence>
<reference evidence="16 17" key="1">
    <citation type="submission" date="2017-04" db="EMBL/GenBank/DDBJ databases">
        <authorList>
            <person name="Afonso C.L."/>
            <person name="Miller P.J."/>
            <person name="Scott M.A."/>
            <person name="Spackman E."/>
            <person name="Goraichik I."/>
            <person name="Dimitrov K.M."/>
            <person name="Suarez D.L."/>
            <person name="Swayne D.E."/>
        </authorList>
    </citation>
    <scope>NUCLEOTIDE SEQUENCE [LARGE SCALE GENOMIC DNA]</scope>
    <source>
        <strain evidence="16 17">N3/975</strain>
    </source>
</reference>
<keyword evidence="10" id="KW-0067">ATP-binding</keyword>
<dbReference type="GO" id="GO:0005886">
    <property type="term" value="C:plasma membrane"/>
    <property type="evidence" value="ECO:0007669"/>
    <property type="project" value="UniProtKB-SubCell"/>
</dbReference>
<name>A0A1X7HP63_9BACL</name>
<evidence type="ECO:0000256" key="6">
    <source>
        <dbReference type="ARBA" id="ARBA00022679"/>
    </source>
</evidence>
<dbReference type="AlphaFoldDB" id="A0A1X7HP63"/>
<comment type="catalytic activity">
    <reaction evidence="1">
        <text>ATP + protein L-histidine = ADP + protein N-phospho-L-histidine.</text>
        <dbReference type="EC" id="2.7.13.3"/>
    </reaction>
</comment>
<evidence type="ECO:0000256" key="11">
    <source>
        <dbReference type="ARBA" id="ARBA00022989"/>
    </source>
</evidence>
<keyword evidence="6" id="KW-0808">Transferase</keyword>
<keyword evidence="7 14" id="KW-0812">Transmembrane</keyword>
<evidence type="ECO:0000256" key="13">
    <source>
        <dbReference type="ARBA" id="ARBA00023136"/>
    </source>
</evidence>
<keyword evidence="13 14" id="KW-0472">Membrane</keyword>
<dbReference type="SMART" id="SM00388">
    <property type="entry name" value="HisKA"/>
    <property type="match status" value="1"/>
</dbReference>
<keyword evidence="17" id="KW-1185">Reference proteome</keyword>
<evidence type="ECO:0000256" key="8">
    <source>
        <dbReference type="ARBA" id="ARBA00022741"/>
    </source>
</evidence>
<dbReference type="Pfam" id="PF02518">
    <property type="entry name" value="HATPase_c"/>
    <property type="match status" value="1"/>
</dbReference>
<dbReference type="SUPFAM" id="SSF47384">
    <property type="entry name" value="Homodimeric domain of signal transducing histidine kinase"/>
    <property type="match status" value="1"/>
</dbReference>
<dbReference type="PRINTS" id="PR00344">
    <property type="entry name" value="BCTRLSENSOR"/>
</dbReference>
<evidence type="ECO:0000256" key="12">
    <source>
        <dbReference type="ARBA" id="ARBA00023012"/>
    </source>
</evidence>
<dbReference type="PROSITE" id="PS51257">
    <property type="entry name" value="PROKAR_LIPOPROTEIN"/>
    <property type="match status" value="1"/>
</dbReference>
<dbReference type="InterPro" id="IPR003594">
    <property type="entry name" value="HATPase_dom"/>
</dbReference>
<dbReference type="InterPro" id="IPR036097">
    <property type="entry name" value="HisK_dim/P_sf"/>
</dbReference>
<evidence type="ECO:0000256" key="5">
    <source>
        <dbReference type="ARBA" id="ARBA00022553"/>
    </source>
</evidence>
<dbReference type="GO" id="GO:0000155">
    <property type="term" value="F:phosphorelay sensor kinase activity"/>
    <property type="evidence" value="ECO:0007669"/>
    <property type="project" value="InterPro"/>
</dbReference>
<dbReference type="SUPFAM" id="SSF55874">
    <property type="entry name" value="ATPase domain of HSP90 chaperone/DNA topoisomerase II/histidine kinase"/>
    <property type="match status" value="1"/>
</dbReference>
<dbReference type="PROSITE" id="PS50109">
    <property type="entry name" value="HIS_KIN"/>
    <property type="match status" value="1"/>
</dbReference>
<dbReference type="Gene3D" id="6.10.340.10">
    <property type="match status" value="1"/>
</dbReference>
<evidence type="ECO:0000256" key="3">
    <source>
        <dbReference type="ARBA" id="ARBA00012438"/>
    </source>
</evidence>
<evidence type="ECO:0000313" key="17">
    <source>
        <dbReference type="Proteomes" id="UP000192940"/>
    </source>
</evidence>
<keyword evidence="4" id="KW-1003">Cell membrane</keyword>
<dbReference type="InterPro" id="IPR003661">
    <property type="entry name" value="HisK_dim/P_dom"/>
</dbReference>
<dbReference type="InterPro" id="IPR036890">
    <property type="entry name" value="HATPase_C_sf"/>
</dbReference>
<feature type="transmembrane region" description="Helical" evidence="14">
    <location>
        <begin position="12"/>
        <end position="30"/>
    </location>
</feature>
<dbReference type="Pfam" id="PF00512">
    <property type="entry name" value="HisKA"/>
    <property type="match status" value="1"/>
</dbReference>
<dbReference type="InterPro" id="IPR050398">
    <property type="entry name" value="HssS/ArlS-like"/>
</dbReference>
<dbReference type="InterPro" id="IPR005467">
    <property type="entry name" value="His_kinase_dom"/>
</dbReference>
<evidence type="ECO:0000256" key="4">
    <source>
        <dbReference type="ARBA" id="ARBA00022475"/>
    </source>
</evidence>
<dbReference type="PANTHER" id="PTHR45528:SF1">
    <property type="entry name" value="SENSOR HISTIDINE KINASE CPXA"/>
    <property type="match status" value="1"/>
</dbReference>
<gene>
    <name evidence="16" type="ORF">SAMN05661091_4997</name>
</gene>
<evidence type="ECO:0000256" key="7">
    <source>
        <dbReference type="ARBA" id="ARBA00022692"/>
    </source>
</evidence>
<evidence type="ECO:0000256" key="9">
    <source>
        <dbReference type="ARBA" id="ARBA00022777"/>
    </source>
</evidence>
<dbReference type="GO" id="GO:0005524">
    <property type="term" value="F:ATP binding"/>
    <property type="evidence" value="ECO:0007669"/>
    <property type="project" value="UniProtKB-KW"/>
</dbReference>
<feature type="transmembrane region" description="Helical" evidence="14">
    <location>
        <begin position="164"/>
        <end position="184"/>
    </location>
</feature>
<dbReference type="Gene3D" id="1.10.287.130">
    <property type="match status" value="1"/>
</dbReference>
<proteinExistence type="predicted"/>
<dbReference type="FunFam" id="3.30.565.10:FF:000006">
    <property type="entry name" value="Sensor histidine kinase WalK"/>
    <property type="match status" value="1"/>
</dbReference>
<keyword evidence="12" id="KW-0902">Two-component regulatory system</keyword>
<evidence type="ECO:0000259" key="15">
    <source>
        <dbReference type="PROSITE" id="PS50109"/>
    </source>
</evidence>
<evidence type="ECO:0000256" key="14">
    <source>
        <dbReference type="SAM" id="Phobius"/>
    </source>
</evidence>
<evidence type="ECO:0000256" key="10">
    <source>
        <dbReference type="ARBA" id="ARBA00022840"/>
    </source>
</evidence>
<dbReference type="Proteomes" id="UP000192940">
    <property type="component" value="Chromosome I"/>
</dbReference>
<dbReference type="RefSeq" id="WP_208920713.1">
    <property type="nucleotide sequence ID" value="NZ_LT840184.1"/>
</dbReference>
<evidence type="ECO:0000256" key="2">
    <source>
        <dbReference type="ARBA" id="ARBA00004651"/>
    </source>
</evidence>
<dbReference type="SUPFAM" id="SSF158472">
    <property type="entry name" value="HAMP domain-like"/>
    <property type="match status" value="1"/>
</dbReference>
<dbReference type="EMBL" id="LT840184">
    <property type="protein sequence ID" value="SMF90354.1"/>
    <property type="molecule type" value="Genomic_DNA"/>
</dbReference>
<keyword evidence="8" id="KW-0547">Nucleotide-binding</keyword>
<evidence type="ECO:0000313" key="16">
    <source>
        <dbReference type="EMBL" id="SMF90354.1"/>
    </source>
</evidence>
<dbReference type="CDD" id="cd06225">
    <property type="entry name" value="HAMP"/>
    <property type="match status" value="1"/>
</dbReference>
<dbReference type="Gene3D" id="3.30.565.10">
    <property type="entry name" value="Histidine kinase-like ATPase, C-terminal domain"/>
    <property type="match status" value="1"/>
</dbReference>
<dbReference type="SMART" id="SM00387">
    <property type="entry name" value="HATPase_c"/>
    <property type="match status" value="1"/>
</dbReference>
<dbReference type="PANTHER" id="PTHR45528">
    <property type="entry name" value="SENSOR HISTIDINE KINASE CPXA"/>
    <property type="match status" value="1"/>
</dbReference>
<keyword evidence="5" id="KW-0597">Phosphoprotein</keyword>
<evidence type="ECO:0000256" key="1">
    <source>
        <dbReference type="ARBA" id="ARBA00000085"/>
    </source>
</evidence>
<dbReference type="CDD" id="cd00075">
    <property type="entry name" value="HATPase"/>
    <property type="match status" value="1"/>
</dbReference>
<keyword evidence="9 16" id="KW-0418">Kinase</keyword>
<protein>
    <recommendedName>
        <fullName evidence="3">histidine kinase</fullName>
        <ecNumber evidence="3">2.7.13.3</ecNumber>
    </recommendedName>
</protein>
<accession>A0A1X7HP63</accession>
<dbReference type="InterPro" id="IPR004358">
    <property type="entry name" value="Sig_transdc_His_kin-like_C"/>
</dbReference>
<feature type="domain" description="Histidine kinase" evidence="15">
    <location>
        <begin position="257"/>
        <end position="477"/>
    </location>
</feature>
<dbReference type="EC" id="2.7.13.3" evidence="3"/>
<dbReference type="CDD" id="cd00082">
    <property type="entry name" value="HisKA"/>
    <property type="match status" value="1"/>
</dbReference>